<dbReference type="PANTHER" id="PTHR11012">
    <property type="entry name" value="PROTEIN KINASE-LIKE DOMAIN-CONTAINING"/>
    <property type="match status" value="1"/>
</dbReference>
<dbReference type="OrthoDB" id="191037at2759"/>
<dbReference type="Pfam" id="PF02958">
    <property type="entry name" value="EcKL"/>
    <property type="match status" value="1"/>
</dbReference>
<accession>A0A6P7H7G8</accession>
<feature type="domain" description="CHK kinase-like" evidence="1">
    <location>
        <begin position="130"/>
        <end position="325"/>
    </location>
</feature>
<evidence type="ECO:0000313" key="2">
    <source>
        <dbReference type="RefSeq" id="XP_028154517.1"/>
    </source>
</evidence>
<proteinExistence type="predicted"/>
<organism evidence="2">
    <name type="scientific">Diabrotica virgifera virgifera</name>
    <name type="common">western corn rootworm</name>
    <dbReference type="NCBI Taxonomy" id="50390"/>
    <lineage>
        <taxon>Eukaryota</taxon>
        <taxon>Metazoa</taxon>
        <taxon>Ecdysozoa</taxon>
        <taxon>Arthropoda</taxon>
        <taxon>Hexapoda</taxon>
        <taxon>Insecta</taxon>
        <taxon>Pterygota</taxon>
        <taxon>Neoptera</taxon>
        <taxon>Endopterygota</taxon>
        <taxon>Coleoptera</taxon>
        <taxon>Polyphaga</taxon>
        <taxon>Cucujiformia</taxon>
        <taxon>Chrysomeloidea</taxon>
        <taxon>Chrysomelidae</taxon>
        <taxon>Galerucinae</taxon>
        <taxon>Diabroticina</taxon>
        <taxon>Diabroticites</taxon>
        <taxon>Diabrotica</taxon>
    </lineage>
</organism>
<dbReference type="AlphaFoldDB" id="A0A6P7H7G8"/>
<dbReference type="RefSeq" id="XP_028154517.1">
    <property type="nucleotide sequence ID" value="XM_028298716.1"/>
</dbReference>
<dbReference type="InParanoid" id="A0A6P7H7G8"/>
<name>A0A6P7H7G8_DIAVI</name>
<gene>
    <name evidence="2" type="primary">LOC114348084</name>
</gene>
<evidence type="ECO:0000259" key="1">
    <source>
        <dbReference type="SMART" id="SM00587"/>
    </source>
</evidence>
<dbReference type="KEGG" id="dvv:114348084"/>
<dbReference type="InterPro" id="IPR015897">
    <property type="entry name" value="CHK_kinase-like"/>
</dbReference>
<protein>
    <submittedName>
        <fullName evidence="2">Uncharacterized protein LOC114348084</fullName>
    </submittedName>
</protein>
<dbReference type="SUPFAM" id="SSF56112">
    <property type="entry name" value="Protein kinase-like (PK-like)"/>
    <property type="match status" value="1"/>
</dbReference>
<sequence length="411" mass="47946">MAEENLRGFIKEIFKDYEVTKESITSLTKPGDNFLSIMLKVEVILKKRDDGSEKKLNAVAKCVKNSNDFVKSLFPTAFKNEIIFYKEIVPVLQNFQQERGIEDVLDMFPEFYGARMNNNGSGEVDDTAVVLLEDLKFDGYINVDRHEGFNLAEAKIILKDICRLHATALGLKFSQTELFDEKIRKNCKKAIPLPKPSDKERYRQPLEVFFNILADYEECRPYLSNLKIQFDNMRGAINDFFDKPAREPFATLVHCDLWVNNTMQLFQGGKIKKNKFVDFQLYYYQSPVSDVLFFLWSSVHLDVLKQNFDELLTYYHTEFTDQLRRLNCNTNLFDIDKFWEEIDAVAPTNFIDIMYMTMFVVFGKKDRGDDELLETDGIKGVLKEDVPKAAKDKIAFMVSEYGRRKWIEKSN</sequence>
<dbReference type="SMART" id="SM00587">
    <property type="entry name" value="CHK"/>
    <property type="match status" value="1"/>
</dbReference>
<dbReference type="PANTHER" id="PTHR11012:SF55">
    <property type="entry name" value="BHLH DOMAIN-CONTAINING PROTEIN"/>
    <property type="match status" value="1"/>
</dbReference>
<reference evidence="2" key="1">
    <citation type="submission" date="2025-08" db="UniProtKB">
        <authorList>
            <consortium name="RefSeq"/>
        </authorList>
    </citation>
    <scope>IDENTIFICATION</scope>
    <source>
        <tissue evidence="2">Whole insect</tissue>
    </source>
</reference>
<dbReference type="InterPro" id="IPR011009">
    <property type="entry name" value="Kinase-like_dom_sf"/>
</dbReference>
<dbReference type="InterPro" id="IPR004119">
    <property type="entry name" value="EcKL"/>
</dbReference>